<organism evidence="2">
    <name type="scientific">Cacopsylla melanoneura</name>
    <dbReference type="NCBI Taxonomy" id="428564"/>
    <lineage>
        <taxon>Eukaryota</taxon>
        <taxon>Metazoa</taxon>
        <taxon>Ecdysozoa</taxon>
        <taxon>Arthropoda</taxon>
        <taxon>Hexapoda</taxon>
        <taxon>Insecta</taxon>
        <taxon>Pterygota</taxon>
        <taxon>Neoptera</taxon>
        <taxon>Paraneoptera</taxon>
        <taxon>Hemiptera</taxon>
        <taxon>Sternorrhyncha</taxon>
        <taxon>Psylloidea</taxon>
        <taxon>Psyllidae</taxon>
        <taxon>Psyllinae</taxon>
        <taxon>Cacopsylla</taxon>
    </lineage>
</organism>
<sequence>MLASGIDSMMMTTNQPTPMSDFSEIKQACDKQGFTVVINKKKARKMKMSAETKKKKSKESMKNIRKKDKYEEKEKSLERDNDEKNSKKIELDKLFKEQGIKNKLQNYKIKAKEQNKIHI</sequence>
<evidence type="ECO:0000256" key="1">
    <source>
        <dbReference type="SAM" id="MobiDB-lite"/>
    </source>
</evidence>
<dbReference type="EMBL" id="HBUF01168411">
    <property type="protein sequence ID" value="CAG6651621.1"/>
    <property type="molecule type" value="Transcribed_RNA"/>
</dbReference>
<proteinExistence type="predicted"/>
<feature type="compositionally biased region" description="Polar residues" evidence="1">
    <location>
        <begin position="10"/>
        <end position="20"/>
    </location>
</feature>
<feature type="compositionally biased region" description="Basic and acidic residues" evidence="1">
    <location>
        <begin position="48"/>
        <end position="89"/>
    </location>
</feature>
<feature type="region of interest" description="Disordered" evidence="1">
    <location>
        <begin position="1"/>
        <end position="21"/>
    </location>
</feature>
<accession>A0A8D8RJ26</accession>
<evidence type="ECO:0000313" key="2">
    <source>
        <dbReference type="EMBL" id="CAG6651621.1"/>
    </source>
</evidence>
<reference evidence="2" key="1">
    <citation type="submission" date="2021-05" db="EMBL/GenBank/DDBJ databases">
        <authorList>
            <person name="Alioto T."/>
            <person name="Alioto T."/>
            <person name="Gomez Garrido J."/>
        </authorList>
    </citation>
    <scope>NUCLEOTIDE SEQUENCE</scope>
</reference>
<name>A0A8D8RJ26_9HEMI</name>
<protein>
    <submittedName>
        <fullName evidence="2">Uncharacterized protein</fullName>
    </submittedName>
</protein>
<feature type="region of interest" description="Disordered" evidence="1">
    <location>
        <begin position="45"/>
        <end position="89"/>
    </location>
</feature>
<dbReference type="AlphaFoldDB" id="A0A8D8RJ26"/>